<proteinExistence type="predicted"/>
<comment type="caution">
    <text evidence="1">The sequence shown here is derived from an EMBL/GenBank/DDBJ whole genome shotgun (WGS) entry which is preliminary data.</text>
</comment>
<evidence type="ECO:0000313" key="1">
    <source>
        <dbReference type="EMBL" id="MFC5002643.1"/>
    </source>
</evidence>
<name>A0ABV9W5M0_9ACTN</name>
<gene>
    <name evidence="1" type="ORF">ACFPIJ_33050</name>
</gene>
<dbReference type="RefSeq" id="WP_380120867.1">
    <property type="nucleotide sequence ID" value="NZ_JBHSIU010000041.1"/>
</dbReference>
<reference evidence="2" key="1">
    <citation type="journal article" date="2019" name="Int. J. Syst. Evol. Microbiol.">
        <title>The Global Catalogue of Microorganisms (GCM) 10K type strain sequencing project: providing services to taxonomists for standard genome sequencing and annotation.</title>
        <authorList>
            <consortium name="The Broad Institute Genomics Platform"/>
            <consortium name="The Broad Institute Genome Sequencing Center for Infectious Disease"/>
            <person name="Wu L."/>
            <person name="Ma J."/>
        </authorList>
    </citation>
    <scope>NUCLEOTIDE SEQUENCE [LARGE SCALE GENOMIC DNA]</scope>
    <source>
        <strain evidence="2">CGMCC 4.7152</strain>
    </source>
</reference>
<dbReference type="Proteomes" id="UP001595912">
    <property type="component" value="Unassembled WGS sequence"/>
</dbReference>
<sequence length="89" mass="10028">MRGFIIHLHCGAGRRLATRAASLPAYFPQFDELVSERFVITDPVEAIRYAGRTAERACQRIWPTTPDSLSVRSTPWSISHCRRLTADGL</sequence>
<organism evidence="1 2">
    <name type="scientific">Dactylosporangium cerinum</name>
    <dbReference type="NCBI Taxonomy" id="1434730"/>
    <lineage>
        <taxon>Bacteria</taxon>
        <taxon>Bacillati</taxon>
        <taxon>Actinomycetota</taxon>
        <taxon>Actinomycetes</taxon>
        <taxon>Micromonosporales</taxon>
        <taxon>Micromonosporaceae</taxon>
        <taxon>Dactylosporangium</taxon>
    </lineage>
</organism>
<keyword evidence="2" id="KW-1185">Reference proteome</keyword>
<protein>
    <submittedName>
        <fullName evidence="1">Uncharacterized protein</fullName>
    </submittedName>
</protein>
<evidence type="ECO:0000313" key="2">
    <source>
        <dbReference type="Proteomes" id="UP001595912"/>
    </source>
</evidence>
<dbReference type="EMBL" id="JBHSIU010000041">
    <property type="protein sequence ID" value="MFC5002643.1"/>
    <property type="molecule type" value="Genomic_DNA"/>
</dbReference>
<accession>A0ABV9W5M0</accession>